<dbReference type="InterPro" id="IPR032675">
    <property type="entry name" value="LRR_dom_sf"/>
</dbReference>
<proteinExistence type="predicted"/>
<organism evidence="1 2">
    <name type="scientific">Chryseobacterium vrystaatense</name>
    <dbReference type="NCBI Taxonomy" id="307480"/>
    <lineage>
        <taxon>Bacteria</taxon>
        <taxon>Pseudomonadati</taxon>
        <taxon>Bacteroidota</taxon>
        <taxon>Flavobacteriia</taxon>
        <taxon>Flavobacteriales</taxon>
        <taxon>Weeksellaceae</taxon>
        <taxon>Chryseobacterium group</taxon>
        <taxon>Chryseobacterium</taxon>
    </lineage>
</organism>
<evidence type="ECO:0008006" key="3">
    <source>
        <dbReference type="Google" id="ProtNLM"/>
    </source>
</evidence>
<dbReference type="Proteomes" id="UP000028719">
    <property type="component" value="Unassembled WGS sequence"/>
</dbReference>
<protein>
    <recommendedName>
        <fullName evidence="3">Leucine rich repeat-containing protein</fullName>
    </recommendedName>
</protein>
<evidence type="ECO:0000313" key="2">
    <source>
        <dbReference type="Proteomes" id="UP000028719"/>
    </source>
</evidence>
<reference evidence="1 2" key="1">
    <citation type="submission" date="2014-07" db="EMBL/GenBank/DDBJ databases">
        <title>Genome of Chryseobacterium vrystaatense LMG 22846.</title>
        <authorList>
            <person name="Pipes S.E."/>
            <person name="Stropko S.J."/>
            <person name="Newman J.D."/>
        </authorList>
    </citation>
    <scope>NUCLEOTIDE SEQUENCE [LARGE SCALE GENOMIC DNA]</scope>
    <source>
        <strain evidence="1 2">LMG 22846</strain>
    </source>
</reference>
<dbReference type="Pfam" id="PF13306">
    <property type="entry name" value="LRR_5"/>
    <property type="match status" value="2"/>
</dbReference>
<dbReference type="EMBL" id="JPRI01000001">
    <property type="protein sequence ID" value="KFF28063.1"/>
    <property type="molecule type" value="Genomic_DNA"/>
</dbReference>
<dbReference type="RefSeq" id="WP_034739263.1">
    <property type="nucleotide sequence ID" value="NZ_JPRI01000001.1"/>
</dbReference>
<gene>
    <name evidence="1" type="ORF">IW16_02270</name>
</gene>
<dbReference type="InterPro" id="IPR026906">
    <property type="entry name" value="LRR_5"/>
</dbReference>
<evidence type="ECO:0000313" key="1">
    <source>
        <dbReference type="EMBL" id="KFF28063.1"/>
    </source>
</evidence>
<comment type="caution">
    <text evidence="1">The sequence shown here is derived from an EMBL/GenBank/DDBJ whole genome shotgun (WGS) entry which is preliminary data.</text>
</comment>
<sequence>MKTKEELKLYFENGDKPTQEHFWAWLESYWHKDEKIAESAIDSVEKVIPFIIDDIMLGHSLSLSIPKNVKKIERIAFQYSGMNYQITEVNFNEGLENIGKGAFQGQNIKKIKTPSTLKFISDAAFDGQANSINGTDSLEEIVLNEGLISIGASAFYCQRATAIERLYIPKSVKSVGENAFNIPSLKTVSALNGLDLSNAGIPPTAKIMRYFDFTPTI</sequence>
<name>A0ABR4US72_9FLAO</name>
<keyword evidence="2" id="KW-1185">Reference proteome</keyword>
<dbReference type="Gene3D" id="3.80.10.10">
    <property type="entry name" value="Ribonuclease Inhibitor"/>
    <property type="match status" value="1"/>
</dbReference>
<accession>A0ABR4US72</accession>